<dbReference type="AlphaFoldDB" id="A0A517VNN2"/>
<dbReference type="NCBIfam" id="TIGR04294">
    <property type="entry name" value="pre_pil_HX9DG"/>
    <property type="match status" value="1"/>
</dbReference>
<keyword evidence="1" id="KW-0472">Membrane</keyword>
<sequence>MENEPGEPPKQKKYTIVGWLTLCVIFAFVLGCAGILFPLQSLYYLSLGWFPFLKRVIPQMTVSVSGLVSALVLLILMAVVIQLLGAFIVRRLQTHNTTVSPKHWQTRWTFALIVIVGISFTGGFAVVGIAHQTSWLVTSDDALIYKSGFGAARRSTSKNNLKQIGLAMHNYHETFNQLPNGGIFSQSGQPLHSWTSQVLPYLDHTALYNEIDFKQSWDAETNRKVFETKIPALENPGMKFLFDNGKTNEQNAKGYQPAHYAANSLVLNANSNMNFKQISDGTSNTILAGEIQSNIKPWGDPRNFRDPTLGINQSRHGFGSPFTGGAHFLIGDGSVRFISEEIDPEVLKALSTPAGGETVNEF</sequence>
<reference evidence="3 4" key="1">
    <citation type="submission" date="2019-03" db="EMBL/GenBank/DDBJ databases">
        <title>Deep-cultivation of Planctomycetes and their phenomic and genomic characterization uncovers novel biology.</title>
        <authorList>
            <person name="Wiegand S."/>
            <person name="Jogler M."/>
            <person name="Boedeker C."/>
            <person name="Pinto D."/>
            <person name="Vollmers J."/>
            <person name="Rivas-Marin E."/>
            <person name="Kohn T."/>
            <person name="Peeters S.H."/>
            <person name="Heuer A."/>
            <person name="Rast P."/>
            <person name="Oberbeckmann S."/>
            <person name="Bunk B."/>
            <person name="Jeske O."/>
            <person name="Meyerdierks A."/>
            <person name="Storesund J.E."/>
            <person name="Kallscheuer N."/>
            <person name="Luecker S."/>
            <person name="Lage O.M."/>
            <person name="Pohl T."/>
            <person name="Merkel B.J."/>
            <person name="Hornburger P."/>
            <person name="Mueller R.-W."/>
            <person name="Bruemmer F."/>
            <person name="Labrenz M."/>
            <person name="Spormann A.M."/>
            <person name="Op den Camp H."/>
            <person name="Overmann J."/>
            <person name="Amann R."/>
            <person name="Jetten M.S.M."/>
            <person name="Mascher T."/>
            <person name="Medema M.H."/>
            <person name="Devos D.P."/>
            <person name="Kaster A.-K."/>
            <person name="Ovreas L."/>
            <person name="Rohde M."/>
            <person name="Galperin M.Y."/>
            <person name="Jogler C."/>
        </authorList>
    </citation>
    <scope>NUCLEOTIDE SEQUENCE [LARGE SCALE GENOMIC DNA]</scope>
    <source>
        <strain evidence="3 4">V144</strain>
    </source>
</reference>
<dbReference type="EMBL" id="CP037920">
    <property type="protein sequence ID" value="QDT94626.1"/>
    <property type="molecule type" value="Genomic_DNA"/>
</dbReference>
<evidence type="ECO:0000256" key="1">
    <source>
        <dbReference type="SAM" id="Phobius"/>
    </source>
</evidence>
<gene>
    <name evidence="3" type="ORF">V144x_00560</name>
</gene>
<evidence type="ECO:0000259" key="2">
    <source>
        <dbReference type="Pfam" id="PF07596"/>
    </source>
</evidence>
<accession>A0A517VNN2</accession>
<dbReference type="Pfam" id="PF07596">
    <property type="entry name" value="SBP_bac_10"/>
    <property type="match status" value="2"/>
</dbReference>
<feature type="transmembrane region" description="Helical" evidence="1">
    <location>
        <begin position="64"/>
        <end position="89"/>
    </location>
</feature>
<organism evidence="3 4">
    <name type="scientific">Gimesia aquarii</name>
    <dbReference type="NCBI Taxonomy" id="2527964"/>
    <lineage>
        <taxon>Bacteria</taxon>
        <taxon>Pseudomonadati</taxon>
        <taxon>Planctomycetota</taxon>
        <taxon>Planctomycetia</taxon>
        <taxon>Planctomycetales</taxon>
        <taxon>Planctomycetaceae</taxon>
        <taxon>Gimesia</taxon>
    </lineage>
</organism>
<keyword evidence="1" id="KW-1133">Transmembrane helix</keyword>
<evidence type="ECO:0000313" key="3">
    <source>
        <dbReference type="EMBL" id="QDT94626.1"/>
    </source>
</evidence>
<dbReference type="InterPro" id="IPR011453">
    <property type="entry name" value="DUF1559"/>
</dbReference>
<feature type="domain" description="DUF1559" evidence="2">
    <location>
        <begin position="151"/>
        <end position="292"/>
    </location>
</feature>
<protein>
    <recommendedName>
        <fullName evidence="2">DUF1559 domain-containing protein</fullName>
    </recommendedName>
</protein>
<evidence type="ECO:0000313" key="4">
    <source>
        <dbReference type="Proteomes" id="UP000318704"/>
    </source>
</evidence>
<dbReference type="PANTHER" id="PTHR30093:SF2">
    <property type="entry name" value="TYPE II SECRETION SYSTEM PROTEIN H"/>
    <property type="match status" value="1"/>
</dbReference>
<dbReference type="InterPro" id="IPR027558">
    <property type="entry name" value="Pre_pil_HX9DG_C"/>
</dbReference>
<feature type="domain" description="DUF1559" evidence="2">
    <location>
        <begin position="311"/>
        <end position="345"/>
    </location>
</feature>
<dbReference type="PANTHER" id="PTHR30093">
    <property type="entry name" value="GENERAL SECRETION PATHWAY PROTEIN G"/>
    <property type="match status" value="1"/>
</dbReference>
<name>A0A517VNN2_9PLAN</name>
<dbReference type="KEGG" id="gaw:V144x_00560"/>
<keyword evidence="1" id="KW-0812">Transmembrane</keyword>
<feature type="transmembrane region" description="Helical" evidence="1">
    <location>
        <begin position="16"/>
        <end position="44"/>
    </location>
</feature>
<feature type="transmembrane region" description="Helical" evidence="1">
    <location>
        <begin position="110"/>
        <end position="130"/>
    </location>
</feature>
<dbReference type="RefSeq" id="WP_144979647.1">
    <property type="nucleotide sequence ID" value="NZ_CP037920.1"/>
</dbReference>
<proteinExistence type="predicted"/>
<dbReference type="Proteomes" id="UP000318704">
    <property type="component" value="Chromosome"/>
</dbReference>